<proteinExistence type="predicted"/>
<dbReference type="OrthoDB" id="4733246at2"/>
<dbReference type="Proteomes" id="UP000236723">
    <property type="component" value="Unassembled WGS sequence"/>
</dbReference>
<keyword evidence="2" id="KW-1185">Reference proteome</keyword>
<dbReference type="EMBL" id="FNVO01000039">
    <property type="protein sequence ID" value="SEG93550.1"/>
    <property type="molecule type" value="Genomic_DNA"/>
</dbReference>
<gene>
    <name evidence="1" type="ORF">SAMN04489712_13928</name>
</gene>
<protein>
    <submittedName>
        <fullName evidence="1">Uncharacterized protein</fullName>
    </submittedName>
</protein>
<reference evidence="2" key="1">
    <citation type="submission" date="2016-10" db="EMBL/GenBank/DDBJ databases">
        <authorList>
            <person name="Varghese N."/>
            <person name="Submissions S."/>
        </authorList>
    </citation>
    <scope>NUCLEOTIDE SEQUENCE [LARGE SCALE GENOMIC DNA]</scope>
    <source>
        <strain evidence="2">DSM 43163</strain>
    </source>
</reference>
<evidence type="ECO:0000313" key="1">
    <source>
        <dbReference type="EMBL" id="SEG93550.1"/>
    </source>
</evidence>
<name>A0A1H6E732_9ACTN</name>
<organism evidence="1 2">
    <name type="scientific">Thermomonospora echinospora</name>
    <dbReference type="NCBI Taxonomy" id="1992"/>
    <lineage>
        <taxon>Bacteria</taxon>
        <taxon>Bacillati</taxon>
        <taxon>Actinomycetota</taxon>
        <taxon>Actinomycetes</taxon>
        <taxon>Streptosporangiales</taxon>
        <taxon>Thermomonosporaceae</taxon>
        <taxon>Thermomonospora</taxon>
    </lineage>
</organism>
<sequence>MQLGKLSLINLLMEEGEEDSAVLLAGSDLPDTLDTDRDLPALRALGIDEDDLRTLLPAVTGGPDRGPGLSADAAAALDRTISERWAALVAGWTGART</sequence>
<dbReference type="RefSeq" id="WP_103944665.1">
    <property type="nucleotide sequence ID" value="NZ_FNVO01000039.1"/>
</dbReference>
<evidence type="ECO:0000313" key="2">
    <source>
        <dbReference type="Proteomes" id="UP000236723"/>
    </source>
</evidence>
<accession>A0A1H6E732</accession>
<dbReference type="AlphaFoldDB" id="A0A1H6E732"/>